<proteinExistence type="inferred from homology"/>
<dbReference type="PANTHER" id="PTHR13943">
    <property type="entry name" value="HRAS-LIKE SUPPRESSOR - RELATED"/>
    <property type="match status" value="1"/>
</dbReference>
<dbReference type="Proteomes" id="UP000438429">
    <property type="component" value="Unassembled WGS sequence"/>
</dbReference>
<dbReference type="Gene3D" id="3.90.1720.10">
    <property type="entry name" value="endopeptidase domain like (from Nostoc punctiforme)"/>
    <property type="match status" value="1"/>
</dbReference>
<gene>
    <name evidence="6" type="ORF">F2P81_001900</name>
</gene>
<accession>A0A6A4TRP5</accession>
<dbReference type="GO" id="GO:0005737">
    <property type="term" value="C:cytoplasm"/>
    <property type="evidence" value="ECO:0007669"/>
    <property type="project" value="TreeGrafter"/>
</dbReference>
<evidence type="ECO:0000259" key="5">
    <source>
        <dbReference type="PROSITE" id="PS51934"/>
    </source>
</evidence>
<reference evidence="6 7" key="1">
    <citation type="submission" date="2019-06" db="EMBL/GenBank/DDBJ databases">
        <title>Draft genomes of female and male turbot (Scophthalmus maximus).</title>
        <authorList>
            <person name="Xu H."/>
            <person name="Xu X.-W."/>
            <person name="Shao C."/>
            <person name="Chen S."/>
        </authorList>
    </citation>
    <scope>NUCLEOTIDE SEQUENCE [LARGE SCALE GENOMIC DNA]</scope>
    <source>
        <strain evidence="6">Ysfricsl-2016a</strain>
        <tissue evidence="6">Blood</tissue>
    </source>
</reference>
<evidence type="ECO:0000256" key="3">
    <source>
        <dbReference type="ARBA" id="ARBA00022801"/>
    </source>
</evidence>
<evidence type="ECO:0000256" key="4">
    <source>
        <dbReference type="ARBA" id="ARBA00023098"/>
    </source>
</evidence>
<dbReference type="Pfam" id="PF04970">
    <property type="entry name" value="LRAT"/>
    <property type="match status" value="1"/>
</dbReference>
<keyword evidence="2" id="KW-0808">Transferase</keyword>
<keyword evidence="3" id="KW-0378">Hydrolase</keyword>
<evidence type="ECO:0000256" key="2">
    <source>
        <dbReference type="ARBA" id="ARBA00022679"/>
    </source>
</evidence>
<dbReference type="PROSITE" id="PS51934">
    <property type="entry name" value="LRAT"/>
    <property type="match status" value="1"/>
</dbReference>
<dbReference type="InterPro" id="IPR007053">
    <property type="entry name" value="LRAT_dom"/>
</dbReference>
<dbReference type="GO" id="GO:0070292">
    <property type="term" value="P:N-acylphosphatidylethanolamine metabolic process"/>
    <property type="evidence" value="ECO:0007669"/>
    <property type="project" value="TreeGrafter"/>
</dbReference>
<dbReference type="GO" id="GO:0016410">
    <property type="term" value="F:N-acyltransferase activity"/>
    <property type="evidence" value="ECO:0007669"/>
    <property type="project" value="TreeGrafter"/>
</dbReference>
<protein>
    <recommendedName>
        <fullName evidence="5">LRAT domain-containing protein</fullName>
    </recommendedName>
</protein>
<comment type="caution">
    <text evidence="6">The sequence shown here is derived from an EMBL/GenBank/DDBJ whole genome shotgun (WGS) entry which is preliminary data.</text>
</comment>
<dbReference type="AlphaFoldDB" id="A0A6A4TRP5"/>
<feature type="domain" description="LRAT" evidence="5">
    <location>
        <begin position="18"/>
        <end position="145"/>
    </location>
</feature>
<dbReference type="PANTHER" id="PTHR13943:SF37">
    <property type="entry name" value="PHOSPHOLIPASE A AND ACYLTRANSFERASE 1"/>
    <property type="match status" value="1"/>
</dbReference>
<dbReference type="EMBL" id="VEVO01000002">
    <property type="protein sequence ID" value="KAF0045371.1"/>
    <property type="molecule type" value="Genomic_DNA"/>
</dbReference>
<keyword evidence="4" id="KW-0443">Lipid metabolism</keyword>
<evidence type="ECO:0000313" key="6">
    <source>
        <dbReference type="EMBL" id="KAF0045371.1"/>
    </source>
</evidence>
<name>A0A6A4TRP5_SCOMX</name>
<sequence length="174" mass="19918">MCTVDQSVSTAEVGDLIEFVNPWLGLSLWGVYVGEGHVIHFGVGDENMTQKACRSFFQQLVPKSTGDRALKKTRICSQRVSDIKLPQGTRIRVNNDKHNLVPSPQETVRHRCETFLQQEFKYDLMNFNSEHFATFVRCGHAVCNQIPFKKKNEAHVATTQTLQMIMQQRMETET</sequence>
<dbReference type="GO" id="GO:0008970">
    <property type="term" value="F:phospholipase A1 activity"/>
    <property type="evidence" value="ECO:0007669"/>
    <property type="project" value="TreeGrafter"/>
</dbReference>
<dbReference type="InterPro" id="IPR051496">
    <property type="entry name" value="H-rev107_PLA/AT"/>
</dbReference>
<evidence type="ECO:0000313" key="7">
    <source>
        <dbReference type="Proteomes" id="UP000438429"/>
    </source>
</evidence>
<organism evidence="6 7">
    <name type="scientific">Scophthalmus maximus</name>
    <name type="common">Turbot</name>
    <name type="synonym">Psetta maxima</name>
    <dbReference type="NCBI Taxonomy" id="52904"/>
    <lineage>
        <taxon>Eukaryota</taxon>
        <taxon>Metazoa</taxon>
        <taxon>Chordata</taxon>
        <taxon>Craniata</taxon>
        <taxon>Vertebrata</taxon>
        <taxon>Euteleostomi</taxon>
        <taxon>Actinopterygii</taxon>
        <taxon>Neopterygii</taxon>
        <taxon>Teleostei</taxon>
        <taxon>Neoteleostei</taxon>
        <taxon>Acanthomorphata</taxon>
        <taxon>Carangaria</taxon>
        <taxon>Pleuronectiformes</taxon>
        <taxon>Pleuronectoidei</taxon>
        <taxon>Scophthalmidae</taxon>
        <taxon>Scophthalmus</taxon>
    </lineage>
</organism>
<comment type="similarity">
    <text evidence="1">Belongs to the H-rev107 family.</text>
</comment>
<evidence type="ECO:0000256" key="1">
    <source>
        <dbReference type="ARBA" id="ARBA00007824"/>
    </source>
</evidence>
<dbReference type="GO" id="GO:0004623">
    <property type="term" value="F:phospholipase A2 activity"/>
    <property type="evidence" value="ECO:0007669"/>
    <property type="project" value="TreeGrafter"/>
</dbReference>